<evidence type="ECO:0000256" key="1">
    <source>
        <dbReference type="ARBA" id="ARBA00043985"/>
    </source>
</evidence>
<keyword evidence="2" id="KW-0175">Coiled coil</keyword>
<sequence>MAGILSRFKDIMSSNINALLDKAEDPMKMIDQYLRNLESDLGKVKAETAAVMAEEMKTKRELNECIESINKMQTYAEKAILSGNEADARIFLEKKNELNKELTSLQQTYEIAQENATKMRTMHDKIVKDISELNSRRDQLKAKMAVAQTQEKLNKIGSSINGAMGNMSKFDQMEAKINKKLDTANAMAELNKSQESNNIDDLMAKYDTQESNTSSEIDDELAKLKAKLNLDK</sequence>
<accession>A0ABS6DYS8</accession>
<comment type="similarity">
    <text evidence="1">Belongs to the PspA/Vipp/IM30 family.</text>
</comment>
<comment type="caution">
    <text evidence="3">The sequence shown here is derived from an EMBL/GenBank/DDBJ whole genome shotgun (WGS) entry which is preliminary data.</text>
</comment>
<proteinExistence type="inferred from homology"/>
<dbReference type="RefSeq" id="WP_216571107.1">
    <property type="nucleotide sequence ID" value="NZ_JAHLOQ010000034.1"/>
</dbReference>
<evidence type="ECO:0000256" key="2">
    <source>
        <dbReference type="SAM" id="Coils"/>
    </source>
</evidence>
<protein>
    <submittedName>
        <fullName evidence="3">PspA/IM30 family protein</fullName>
    </submittedName>
</protein>
<dbReference type="PANTHER" id="PTHR31088:SF6">
    <property type="entry name" value="PHAGE SHOCK PROTEIN A"/>
    <property type="match status" value="1"/>
</dbReference>
<feature type="coiled-coil region" evidence="2">
    <location>
        <begin position="88"/>
        <end position="150"/>
    </location>
</feature>
<dbReference type="Pfam" id="PF04012">
    <property type="entry name" value="PspA_IM30"/>
    <property type="match status" value="1"/>
</dbReference>
<evidence type="ECO:0000313" key="4">
    <source>
        <dbReference type="Proteomes" id="UP001196301"/>
    </source>
</evidence>
<organism evidence="3 4">
    <name type="scientific">Intestinibacter bartlettii</name>
    <dbReference type="NCBI Taxonomy" id="261299"/>
    <lineage>
        <taxon>Bacteria</taxon>
        <taxon>Bacillati</taxon>
        <taxon>Bacillota</taxon>
        <taxon>Clostridia</taxon>
        <taxon>Peptostreptococcales</taxon>
        <taxon>Peptostreptococcaceae</taxon>
        <taxon>Intestinibacter</taxon>
    </lineage>
</organism>
<dbReference type="Proteomes" id="UP001196301">
    <property type="component" value="Unassembled WGS sequence"/>
</dbReference>
<evidence type="ECO:0000313" key="3">
    <source>
        <dbReference type="EMBL" id="MBU5336996.1"/>
    </source>
</evidence>
<keyword evidence="4" id="KW-1185">Reference proteome</keyword>
<reference evidence="3 4" key="1">
    <citation type="submission" date="2021-06" db="EMBL/GenBank/DDBJ databases">
        <authorList>
            <person name="Sun Q."/>
            <person name="Li D."/>
        </authorList>
    </citation>
    <scope>NUCLEOTIDE SEQUENCE [LARGE SCALE GENOMIC DNA]</scope>
    <source>
        <strain evidence="3 4">N19</strain>
    </source>
</reference>
<dbReference type="InterPro" id="IPR007157">
    <property type="entry name" value="PspA_VIPP1"/>
</dbReference>
<gene>
    <name evidence="3" type="ORF">KQI20_11140</name>
</gene>
<dbReference type="EMBL" id="JAHLOQ010000034">
    <property type="protein sequence ID" value="MBU5336996.1"/>
    <property type="molecule type" value="Genomic_DNA"/>
</dbReference>
<dbReference type="PANTHER" id="PTHR31088">
    <property type="entry name" value="MEMBRANE-ASSOCIATED PROTEIN VIPP1, CHLOROPLASTIC"/>
    <property type="match status" value="1"/>
</dbReference>
<name>A0ABS6DYS8_9FIRM</name>